<evidence type="ECO:0000256" key="6">
    <source>
        <dbReference type="ARBA" id="ARBA00023274"/>
    </source>
</evidence>
<evidence type="ECO:0000313" key="10">
    <source>
        <dbReference type="Proteomes" id="UP001153365"/>
    </source>
</evidence>
<comment type="caution">
    <text evidence="9">The sequence shown here is derived from an EMBL/GenBank/DDBJ whole genome shotgun (WGS) entry which is preliminary data.</text>
</comment>
<protein>
    <recommendedName>
        <fullName evidence="7">Signal recognition particle subunit SRP14</fullName>
    </recommendedName>
    <alternativeName>
        <fullName evidence="7">Signal recognition particle 14 kDa protein</fullName>
    </alternativeName>
</protein>
<keyword evidence="4 7" id="KW-0694">RNA-binding</keyword>
<feature type="compositionally biased region" description="Low complexity" evidence="8">
    <location>
        <begin position="106"/>
        <end position="122"/>
    </location>
</feature>
<dbReference type="GO" id="GO:0008312">
    <property type="term" value="F:7S RNA binding"/>
    <property type="evidence" value="ECO:0007669"/>
    <property type="project" value="UniProtKB-UniRule"/>
</dbReference>
<accession>A0AAV0ALP2</accession>
<proteinExistence type="inferred from homology"/>
<keyword evidence="10" id="KW-1185">Reference proteome</keyword>
<evidence type="ECO:0000256" key="2">
    <source>
        <dbReference type="ARBA" id="ARBA00010349"/>
    </source>
</evidence>
<sequence>MLVENDEFLKKLEEVLSVNQSINRTCFITQKRFNFNGEGDVSMVKISEEDFKFSCLFRLTDGSKSFKYSTLVYPDRSIRFENSYSSILKLNLLRSLRPKKKKRSQRSNQSKQQQSQSSSSIDPLNLSLKKILPKVVGPKRGPGVKKRRGLVLKRSRLLFKIRNKQASSKNLFLK</sequence>
<keyword evidence="3 7" id="KW-0963">Cytoplasm</keyword>
<evidence type="ECO:0000256" key="1">
    <source>
        <dbReference type="ARBA" id="ARBA00004496"/>
    </source>
</evidence>
<dbReference type="Pfam" id="PF02290">
    <property type="entry name" value="SRP14"/>
    <property type="match status" value="1"/>
</dbReference>
<comment type="function">
    <text evidence="7">Component of the signal recognition particle (SRP) complex, a ribonucleoprotein complex that mediates the cotranslational targeting of secretory and membrane proteins to the endoplasmic reticulum (ER).</text>
</comment>
<evidence type="ECO:0000256" key="3">
    <source>
        <dbReference type="ARBA" id="ARBA00022490"/>
    </source>
</evidence>
<dbReference type="SUPFAM" id="SSF54762">
    <property type="entry name" value="Signal recognition particle alu RNA binding heterodimer, SRP9/14"/>
    <property type="match status" value="1"/>
</dbReference>
<organism evidence="9 10">
    <name type="scientific">Phakopsora pachyrhizi</name>
    <name type="common">Asian soybean rust disease fungus</name>
    <dbReference type="NCBI Taxonomy" id="170000"/>
    <lineage>
        <taxon>Eukaryota</taxon>
        <taxon>Fungi</taxon>
        <taxon>Dikarya</taxon>
        <taxon>Basidiomycota</taxon>
        <taxon>Pucciniomycotina</taxon>
        <taxon>Pucciniomycetes</taxon>
        <taxon>Pucciniales</taxon>
        <taxon>Phakopsoraceae</taxon>
        <taxon>Phakopsora</taxon>
    </lineage>
</organism>
<dbReference type="EMBL" id="CALTRL010000399">
    <property type="protein sequence ID" value="CAH7667939.1"/>
    <property type="molecule type" value="Genomic_DNA"/>
</dbReference>
<dbReference type="GO" id="GO:0006614">
    <property type="term" value="P:SRP-dependent cotranslational protein targeting to membrane"/>
    <property type="evidence" value="ECO:0007669"/>
    <property type="project" value="UniProtKB-UniRule"/>
</dbReference>
<evidence type="ECO:0000313" key="9">
    <source>
        <dbReference type="EMBL" id="CAH7667939.1"/>
    </source>
</evidence>
<dbReference type="GO" id="GO:0030942">
    <property type="term" value="F:endoplasmic reticulum signal peptide binding"/>
    <property type="evidence" value="ECO:0007669"/>
    <property type="project" value="UniProtKB-UniRule"/>
</dbReference>
<name>A0AAV0ALP2_PHAPC</name>
<dbReference type="AlphaFoldDB" id="A0AAV0ALP2"/>
<comment type="subcellular location">
    <subcellularLocation>
        <location evidence="1 7">Cytoplasm</location>
    </subcellularLocation>
</comment>
<comment type="similarity">
    <text evidence="2 7">Belongs to the SRP14 family.</text>
</comment>
<dbReference type="Proteomes" id="UP001153365">
    <property type="component" value="Unassembled WGS sequence"/>
</dbReference>
<gene>
    <name evidence="9" type="ORF">PPACK8108_LOCUS2381</name>
</gene>
<dbReference type="InterPro" id="IPR009018">
    <property type="entry name" value="Signal_recog_particle_SRP9/14"/>
</dbReference>
<evidence type="ECO:0000256" key="4">
    <source>
        <dbReference type="ARBA" id="ARBA00022884"/>
    </source>
</evidence>
<comment type="subunit">
    <text evidence="7">Component of a fungal signal recognition particle (SRP) complex that consists of a 7SL RNA molecule (scR1) and at least six protein subunits: SRP72, SRP68, SRP54, SEC65, SRP21 and SRP14.</text>
</comment>
<dbReference type="GO" id="GO:0005786">
    <property type="term" value="C:signal recognition particle, endoplasmic reticulum targeting"/>
    <property type="evidence" value="ECO:0007669"/>
    <property type="project" value="UniProtKB-UniRule"/>
</dbReference>
<dbReference type="PANTHER" id="PTHR12013">
    <property type="entry name" value="SIGNAL RECOGNITION PARTICLE 14 KD PROTEIN"/>
    <property type="match status" value="1"/>
</dbReference>
<evidence type="ECO:0000256" key="5">
    <source>
        <dbReference type="ARBA" id="ARBA00023135"/>
    </source>
</evidence>
<feature type="region of interest" description="Disordered" evidence="8">
    <location>
        <begin position="98"/>
        <end position="122"/>
    </location>
</feature>
<reference evidence="9" key="1">
    <citation type="submission" date="2022-06" db="EMBL/GenBank/DDBJ databases">
        <authorList>
            <consortium name="SYNGENTA / RWTH Aachen University"/>
        </authorList>
    </citation>
    <scope>NUCLEOTIDE SEQUENCE</scope>
</reference>
<keyword evidence="6 7" id="KW-0687">Ribonucleoprotein</keyword>
<dbReference type="Gene3D" id="3.30.720.10">
    <property type="entry name" value="Signal recognition particle alu RNA binding heterodimer, srp9/1"/>
    <property type="match status" value="1"/>
</dbReference>
<keyword evidence="5 7" id="KW-0733">Signal recognition particle</keyword>
<evidence type="ECO:0000256" key="7">
    <source>
        <dbReference type="RuleBase" id="RU368100"/>
    </source>
</evidence>
<dbReference type="InterPro" id="IPR003210">
    <property type="entry name" value="Signal_recog_particle_SRP14"/>
</dbReference>
<evidence type="ECO:0000256" key="8">
    <source>
        <dbReference type="SAM" id="MobiDB-lite"/>
    </source>
</evidence>